<proteinExistence type="predicted"/>
<accession>A0ABT9XGI7</accession>
<comment type="caution">
    <text evidence="1">The sequence shown here is derived from an EMBL/GenBank/DDBJ whole genome shotgun (WGS) entry which is preliminary data.</text>
</comment>
<organism evidence="1 2">
    <name type="scientific">Alicyclobacillus cycloheptanicus</name>
    <dbReference type="NCBI Taxonomy" id="1457"/>
    <lineage>
        <taxon>Bacteria</taxon>
        <taxon>Bacillati</taxon>
        <taxon>Bacillota</taxon>
        <taxon>Bacilli</taxon>
        <taxon>Bacillales</taxon>
        <taxon>Alicyclobacillaceae</taxon>
        <taxon>Alicyclobacillus</taxon>
    </lineage>
</organism>
<evidence type="ECO:0000313" key="1">
    <source>
        <dbReference type="EMBL" id="MDQ0189402.1"/>
    </source>
</evidence>
<gene>
    <name evidence="1" type="ORF">J2S03_001234</name>
</gene>
<protein>
    <submittedName>
        <fullName evidence="1">Uncharacterized protein</fullName>
    </submittedName>
</protein>
<dbReference type="Proteomes" id="UP001232973">
    <property type="component" value="Unassembled WGS sequence"/>
</dbReference>
<name>A0ABT9XGI7_9BACL</name>
<reference evidence="1 2" key="1">
    <citation type="submission" date="2023-07" db="EMBL/GenBank/DDBJ databases">
        <title>Genomic Encyclopedia of Type Strains, Phase IV (KMG-IV): sequencing the most valuable type-strain genomes for metagenomic binning, comparative biology and taxonomic classification.</title>
        <authorList>
            <person name="Goeker M."/>
        </authorList>
    </citation>
    <scope>NUCLEOTIDE SEQUENCE [LARGE SCALE GENOMIC DNA]</scope>
    <source>
        <strain evidence="1 2">DSM 4006</strain>
    </source>
</reference>
<dbReference type="EMBL" id="JAUSTP010000007">
    <property type="protein sequence ID" value="MDQ0189402.1"/>
    <property type="molecule type" value="Genomic_DNA"/>
</dbReference>
<keyword evidence="2" id="KW-1185">Reference proteome</keyword>
<evidence type="ECO:0000313" key="2">
    <source>
        <dbReference type="Proteomes" id="UP001232973"/>
    </source>
</evidence>
<sequence length="68" mass="6914">MRVPGGREAGLARPDLGPRPPLPGIAIAGLAIAGLAGHARPGPHRAPFLPKGWSGEAGPLRLRAPFVP</sequence>